<dbReference type="Proteomes" id="UP000176221">
    <property type="component" value="Unassembled WGS sequence"/>
</dbReference>
<evidence type="ECO:0000256" key="1">
    <source>
        <dbReference type="ARBA" id="ARBA00008754"/>
    </source>
</evidence>
<dbReference type="NCBIfam" id="TIGR00689">
    <property type="entry name" value="rpiB_lacA_lacB"/>
    <property type="match status" value="1"/>
</dbReference>
<reference evidence="3 4" key="1">
    <citation type="journal article" date="2016" name="Nat. Commun.">
        <title>Thousands of microbial genomes shed light on interconnected biogeochemical processes in an aquifer system.</title>
        <authorList>
            <person name="Anantharaman K."/>
            <person name="Brown C.T."/>
            <person name="Hug L.A."/>
            <person name="Sharon I."/>
            <person name="Castelle C.J."/>
            <person name="Probst A.J."/>
            <person name="Thomas B.C."/>
            <person name="Singh A."/>
            <person name="Wilkins M.J."/>
            <person name="Karaoz U."/>
            <person name="Brodie E.L."/>
            <person name="Williams K.H."/>
            <person name="Hubbard S.S."/>
            <person name="Banfield J.F."/>
        </authorList>
    </citation>
    <scope>NUCLEOTIDE SEQUENCE [LARGE SCALE GENOMIC DNA]</scope>
</reference>
<dbReference type="GO" id="GO:0004751">
    <property type="term" value="F:ribose-5-phosphate isomerase activity"/>
    <property type="evidence" value="ECO:0007669"/>
    <property type="project" value="TreeGrafter"/>
</dbReference>
<dbReference type="InterPro" id="IPR036569">
    <property type="entry name" value="RpiB_LacA_LacB_sf"/>
</dbReference>
<dbReference type="GO" id="GO:0019316">
    <property type="term" value="P:D-allose catabolic process"/>
    <property type="evidence" value="ECO:0007669"/>
    <property type="project" value="TreeGrafter"/>
</dbReference>
<dbReference type="STRING" id="1802319.A2928_03805"/>
<evidence type="ECO:0008006" key="5">
    <source>
        <dbReference type="Google" id="ProtNLM"/>
    </source>
</evidence>
<dbReference type="PIRSF" id="PIRSF005384">
    <property type="entry name" value="RpiB_LacA_B"/>
    <property type="match status" value="1"/>
</dbReference>
<dbReference type="Pfam" id="PF02502">
    <property type="entry name" value="LacAB_rpiB"/>
    <property type="match status" value="1"/>
</dbReference>
<gene>
    <name evidence="3" type="ORF">A2928_03805</name>
</gene>
<feature type="binding site" evidence="2">
    <location>
        <position position="148"/>
    </location>
    <ligand>
        <name>D-ribulose 5-phosphate</name>
        <dbReference type="ChEBI" id="CHEBI:58121"/>
    </ligand>
</feature>
<organism evidence="3 4">
    <name type="scientific">Candidatus Taylorbacteria bacterium RIFCSPLOWO2_01_FULL_45_15b</name>
    <dbReference type="NCBI Taxonomy" id="1802319"/>
    <lineage>
        <taxon>Bacteria</taxon>
        <taxon>Candidatus Tayloriibacteriota</taxon>
    </lineage>
</organism>
<evidence type="ECO:0000313" key="4">
    <source>
        <dbReference type="Proteomes" id="UP000176221"/>
    </source>
</evidence>
<comment type="similarity">
    <text evidence="1">Belongs to the LacAB/RpiB family.</text>
</comment>
<dbReference type="AlphaFoldDB" id="A0A1G2N842"/>
<dbReference type="GO" id="GO:0009052">
    <property type="term" value="P:pentose-phosphate shunt, non-oxidative branch"/>
    <property type="evidence" value="ECO:0007669"/>
    <property type="project" value="TreeGrafter"/>
</dbReference>
<dbReference type="InterPro" id="IPR003500">
    <property type="entry name" value="RpiB_LacA_LacB"/>
</dbReference>
<dbReference type="PANTHER" id="PTHR30345">
    <property type="entry name" value="RIBOSE-5-PHOSPHATE ISOMERASE B"/>
    <property type="match status" value="1"/>
</dbReference>
<sequence length="156" mass="17305">MKIYIGSDHAGFYLKEKIITLLQGEHYDVKDLGAFSFDNHDDYPDHVFPVAQAVVGEKGSMGIVIGGSGQGEAIAANRVKGIRAVVFNGQYERNDGVEAPDEIALSRDHNDANILSLGARFLPDDVALEAVRRWLTIPFSGDERHVRRIEKLDREN</sequence>
<dbReference type="EMBL" id="MHRX01000049">
    <property type="protein sequence ID" value="OHA32280.1"/>
    <property type="molecule type" value="Genomic_DNA"/>
</dbReference>
<dbReference type="Gene3D" id="3.40.1400.10">
    <property type="entry name" value="Sugar-phosphate isomerase, RpiB/LacA/LacB"/>
    <property type="match status" value="1"/>
</dbReference>
<protein>
    <recommendedName>
        <fullName evidence="5">Ribose-5-phosphate isomerase</fullName>
    </recommendedName>
</protein>
<evidence type="ECO:0000256" key="2">
    <source>
        <dbReference type="PIRSR" id="PIRSR005384-2"/>
    </source>
</evidence>
<feature type="binding site" evidence="2">
    <location>
        <position position="110"/>
    </location>
    <ligand>
        <name>D-ribulose 5-phosphate</name>
        <dbReference type="ChEBI" id="CHEBI:58121"/>
    </ligand>
</feature>
<feature type="binding site" evidence="2">
    <location>
        <begin position="67"/>
        <end position="71"/>
    </location>
    <ligand>
        <name>D-ribulose 5-phosphate</name>
        <dbReference type="ChEBI" id="CHEBI:58121"/>
    </ligand>
</feature>
<evidence type="ECO:0000313" key="3">
    <source>
        <dbReference type="EMBL" id="OHA32280.1"/>
    </source>
</evidence>
<comment type="caution">
    <text evidence="3">The sequence shown here is derived from an EMBL/GenBank/DDBJ whole genome shotgun (WGS) entry which is preliminary data.</text>
</comment>
<feature type="binding site" evidence="2">
    <location>
        <begin position="8"/>
        <end position="9"/>
    </location>
    <ligand>
        <name>D-ribulose 5-phosphate</name>
        <dbReference type="ChEBI" id="CHEBI:58121"/>
    </ligand>
</feature>
<dbReference type="SUPFAM" id="SSF89623">
    <property type="entry name" value="Ribose/Galactose isomerase RpiB/AlsB"/>
    <property type="match status" value="1"/>
</dbReference>
<dbReference type="PANTHER" id="PTHR30345:SF0">
    <property type="entry name" value="DNA DAMAGE-REPAIR_TOLERATION PROTEIN DRT102"/>
    <property type="match status" value="1"/>
</dbReference>
<feature type="binding site" evidence="2">
    <location>
        <position position="120"/>
    </location>
    <ligand>
        <name>D-ribulose 5-phosphate</name>
        <dbReference type="ChEBI" id="CHEBI:58121"/>
    </ligand>
</feature>
<dbReference type="NCBIfam" id="NF004051">
    <property type="entry name" value="PRK05571.1"/>
    <property type="match status" value="1"/>
</dbReference>
<accession>A0A1G2N842</accession>
<proteinExistence type="inferred from homology"/>
<name>A0A1G2N842_9BACT</name>
<feature type="binding site" evidence="2">
    <location>
        <position position="144"/>
    </location>
    <ligand>
        <name>D-ribulose 5-phosphate</name>
        <dbReference type="ChEBI" id="CHEBI:58121"/>
    </ligand>
</feature>